<comment type="caution">
    <text evidence="2">The sequence shown here is derived from an EMBL/GenBank/DDBJ whole genome shotgun (WGS) entry which is preliminary data.</text>
</comment>
<dbReference type="AlphaFoldDB" id="A0A8K0WM26"/>
<organism evidence="2 3">
    <name type="scientific">Stachybotrys elegans</name>
    <dbReference type="NCBI Taxonomy" id="80388"/>
    <lineage>
        <taxon>Eukaryota</taxon>
        <taxon>Fungi</taxon>
        <taxon>Dikarya</taxon>
        <taxon>Ascomycota</taxon>
        <taxon>Pezizomycotina</taxon>
        <taxon>Sordariomycetes</taxon>
        <taxon>Hypocreomycetidae</taxon>
        <taxon>Hypocreales</taxon>
        <taxon>Stachybotryaceae</taxon>
        <taxon>Stachybotrys</taxon>
    </lineage>
</organism>
<feature type="compositionally biased region" description="Low complexity" evidence="1">
    <location>
        <begin position="74"/>
        <end position="83"/>
    </location>
</feature>
<dbReference type="Proteomes" id="UP000813444">
    <property type="component" value="Unassembled WGS sequence"/>
</dbReference>
<protein>
    <submittedName>
        <fullName evidence="2">Uncharacterized protein</fullName>
    </submittedName>
</protein>
<dbReference type="EMBL" id="JAGPNK010000016">
    <property type="protein sequence ID" value="KAH7308121.1"/>
    <property type="molecule type" value="Genomic_DNA"/>
</dbReference>
<keyword evidence="3" id="KW-1185">Reference proteome</keyword>
<reference evidence="2" key="1">
    <citation type="journal article" date="2021" name="Nat. Commun.">
        <title>Genetic determinants of endophytism in the Arabidopsis root mycobiome.</title>
        <authorList>
            <person name="Mesny F."/>
            <person name="Miyauchi S."/>
            <person name="Thiergart T."/>
            <person name="Pickel B."/>
            <person name="Atanasova L."/>
            <person name="Karlsson M."/>
            <person name="Huettel B."/>
            <person name="Barry K.W."/>
            <person name="Haridas S."/>
            <person name="Chen C."/>
            <person name="Bauer D."/>
            <person name="Andreopoulos W."/>
            <person name="Pangilinan J."/>
            <person name="LaButti K."/>
            <person name="Riley R."/>
            <person name="Lipzen A."/>
            <person name="Clum A."/>
            <person name="Drula E."/>
            <person name="Henrissat B."/>
            <person name="Kohler A."/>
            <person name="Grigoriev I.V."/>
            <person name="Martin F.M."/>
            <person name="Hacquard S."/>
        </authorList>
    </citation>
    <scope>NUCLEOTIDE SEQUENCE</scope>
    <source>
        <strain evidence="2">MPI-CAGE-CH-0235</strain>
    </source>
</reference>
<gene>
    <name evidence="2" type="ORF">B0I35DRAFT_104663</name>
</gene>
<accession>A0A8K0WM26</accession>
<proteinExistence type="predicted"/>
<feature type="region of interest" description="Disordered" evidence="1">
    <location>
        <begin position="179"/>
        <end position="200"/>
    </location>
</feature>
<sequence length="200" mass="22061">MGTTYWSWSRSRPSRFSWLWEARDNATTTARRDEYDLSAPGPVPAVSLGCGKSAIIATTTARRDGYDLLVLVPSQPTSVSPSQPETPHYPERGKSTGSIAPAGRCSSMEVSDERDRHMRGADPVYFDNKVCEKRRYDVPGKEAPRSLYATLYVSLPRTVTSSKQLPGVIFRVPPMSSNTLSMPHQHDSLTATVGQRLGTQ</sequence>
<feature type="region of interest" description="Disordered" evidence="1">
    <location>
        <begin position="74"/>
        <end position="105"/>
    </location>
</feature>
<evidence type="ECO:0000313" key="3">
    <source>
        <dbReference type="Proteomes" id="UP000813444"/>
    </source>
</evidence>
<evidence type="ECO:0000313" key="2">
    <source>
        <dbReference type="EMBL" id="KAH7308121.1"/>
    </source>
</evidence>
<name>A0A8K0WM26_9HYPO</name>
<evidence type="ECO:0000256" key="1">
    <source>
        <dbReference type="SAM" id="MobiDB-lite"/>
    </source>
</evidence>